<proteinExistence type="predicted"/>
<evidence type="ECO:0000313" key="2">
    <source>
        <dbReference type="Proteomes" id="UP000225833"/>
    </source>
</evidence>
<dbReference type="AlphaFoldDB" id="A0A2D0IQK2"/>
<sequence length="144" mass="15312">MVVIGLNQLKNVTNIEVFNNTPLFKTLGFTIVEWGVDFVDLQIRHGNPYHAGSFGKNTAVGINGAVVTAALESALGISGFIGFGCTPSGVVALDIKMMQIIRGQFSHVKARIDRKTRTMIFASAHLYSERGGLCATASGIVAKG</sequence>
<reference evidence="1 2" key="1">
    <citation type="journal article" date="2017" name="Nat. Microbiol.">
        <title>Natural product diversity associated with the nematode symbionts Photorhabdus and Xenorhabdus.</title>
        <authorList>
            <person name="Tobias N.J."/>
            <person name="Wolff H."/>
            <person name="Djahanschiri B."/>
            <person name="Grundmann F."/>
            <person name="Kronenwerth M."/>
            <person name="Shi Y.M."/>
            <person name="Simonyi S."/>
            <person name="Grun P."/>
            <person name="Shapiro-Ilan D."/>
            <person name="Pidot S.J."/>
            <person name="Stinear T.P."/>
            <person name="Ebersberger I."/>
            <person name="Bode H.B."/>
        </authorList>
    </citation>
    <scope>NUCLEOTIDE SEQUENCE [LARGE SCALE GENOMIC DNA]</scope>
    <source>
        <strain evidence="1 2">DSM 16342</strain>
    </source>
</reference>
<evidence type="ECO:0000313" key="1">
    <source>
        <dbReference type="EMBL" id="PHM24098.1"/>
    </source>
</evidence>
<dbReference type="Proteomes" id="UP000225833">
    <property type="component" value="Unassembled WGS sequence"/>
</dbReference>
<comment type="caution">
    <text evidence="1">The sequence shown here is derived from an EMBL/GenBank/DDBJ whole genome shotgun (WGS) entry which is preliminary data.</text>
</comment>
<protein>
    <recommendedName>
        <fullName evidence="3">Thioesterase</fullName>
    </recommendedName>
</protein>
<organism evidence="1 2">
    <name type="scientific">Xenorhabdus budapestensis</name>
    <dbReference type="NCBI Taxonomy" id="290110"/>
    <lineage>
        <taxon>Bacteria</taxon>
        <taxon>Pseudomonadati</taxon>
        <taxon>Pseudomonadota</taxon>
        <taxon>Gammaproteobacteria</taxon>
        <taxon>Enterobacterales</taxon>
        <taxon>Morganellaceae</taxon>
        <taxon>Xenorhabdus</taxon>
    </lineage>
</organism>
<dbReference type="EMBL" id="NIBS01000029">
    <property type="protein sequence ID" value="PHM24098.1"/>
    <property type="molecule type" value="Genomic_DNA"/>
</dbReference>
<accession>A0A2D0IQK2</accession>
<evidence type="ECO:0008006" key="3">
    <source>
        <dbReference type="Google" id="ProtNLM"/>
    </source>
</evidence>
<dbReference type="Gene3D" id="3.10.129.10">
    <property type="entry name" value="Hotdog Thioesterase"/>
    <property type="match status" value="1"/>
</dbReference>
<dbReference type="SUPFAM" id="SSF54637">
    <property type="entry name" value="Thioesterase/thiol ester dehydrase-isomerase"/>
    <property type="match status" value="1"/>
</dbReference>
<dbReference type="InterPro" id="IPR029069">
    <property type="entry name" value="HotDog_dom_sf"/>
</dbReference>
<name>A0A2D0IQK2_XENBU</name>
<gene>
    <name evidence="1" type="ORF">Xbud_03413</name>
</gene>